<proteinExistence type="inferred from homology"/>
<dbReference type="InterPro" id="IPR044946">
    <property type="entry name" value="Restrct_endonuc_typeI_TRD_sf"/>
</dbReference>
<dbReference type="Proteomes" id="UP000254088">
    <property type="component" value="Unassembled WGS sequence"/>
</dbReference>
<organism evidence="6 7">
    <name type="scientific">Escherichia coli</name>
    <dbReference type="NCBI Taxonomy" id="562"/>
    <lineage>
        <taxon>Bacteria</taxon>
        <taxon>Pseudomonadati</taxon>
        <taxon>Pseudomonadota</taxon>
        <taxon>Gammaproteobacteria</taxon>
        <taxon>Enterobacterales</taxon>
        <taxon>Enterobacteriaceae</taxon>
        <taxon>Escherichia</taxon>
    </lineage>
</organism>
<dbReference type="PANTHER" id="PTHR30408:SF12">
    <property type="entry name" value="TYPE I RESTRICTION ENZYME MJAVIII SPECIFICITY SUBUNIT"/>
    <property type="match status" value="1"/>
</dbReference>
<accession>A0A377CHB8</accession>
<dbReference type="PANTHER" id="PTHR30408">
    <property type="entry name" value="TYPE-1 RESTRICTION ENZYME ECOKI SPECIFICITY PROTEIN"/>
    <property type="match status" value="1"/>
</dbReference>
<dbReference type="Gene3D" id="3.90.220.20">
    <property type="entry name" value="DNA methylase specificity domains"/>
    <property type="match status" value="1"/>
</dbReference>
<dbReference type="Gene3D" id="1.10.287.1120">
    <property type="entry name" value="Bipartite methylase S protein"/>
    <property type="match status" value="1"/>
</dbReference>
<protein>
    <submittedName>
        <fullName evidence="6">Putative restriction-modification DNA specificity domain protein</fullName>
    </submittedName>
</protein>
<evidence type="ECO:0000313" key="6">
    <source>
        <dbReference type="EMBL" id="STL92147.1"/>
    </source>
</evidence>
<dbReference type="AlphaFoldDB" id="A0A377CHB8"/>
<dbReference type="InterPro" id="IPR052021">
    <property type="entry name" value="Type-I_RS_S_subunit"/>
</dbReference>
<feature type="coiled-coil region" evidence="4">
    <location>
        <begin position="54"/>
        <end position="81"/>
    </location>
</feature>
<comment type="similarity">
    <text evidence="1">Belongs to the type-I restriction system S methylase family.</text>
</comment>
<evidence type="ECO:0000313" key="7">
    <source>
        <dbReference type="Proteomes" id="UP000254088"/>
    </source>
</evidence>
<keyword evidence="2" id="KW-0680">Restriction system</keyword>
<keyword evidence="4" id="KW-0175">Coiled coil</keyword>
<evidence type="ECO:0000256" key="3">
    <source>
        <dbReference type="ARBA" id="ARBA00023125"/>
    </source>
</evidence>
<dbReference type="GO" id="GO:0009307">
    <property type="term" value="P:DNA restriction-modification system"/>
    <property type="evidence" value="ECO:0007669"/>
    <property type="project" value="UniProtKB-KW"/>
</dbReference>
<dbReference type="Pfam" id="PF01420">
    <property type="entry name" value="Methylase_S"/>
    <property type="match status" value="1"/>
</dbReference>
<dbReference type="EMBL" id="UGEX01000001">
    <property type="protein sequence ID" value="STL92147.1"/>
    <property type="molecule type" value="Genomic_DNA"/>
</dbReference>
<evidence type="ECO:0000256" key="2">
    <source>
        <dbReference type="ARBA" id="ARBA00022747"/>
    </source>
</evidence>
<evidence type="ECO:0000256" key="4">
    <source>
        <dbReference type="SAM" id="Coils"/>
    </source>
</evidence>
<name>A0A377CHB8_ECOLX</name>
<reference evidence="6 7" key="1">
    <citation type="submission" date="2018-06" db="EMBL/GenBank/DDBJ databases">
        <authorList>
            <consortium name="Pathogen Informatics"/>
            <person name="Doyle S."/>
        </authorList>
    </citation>
    <scope>NUCLEOTIDE SEQUENCE [LARGE SCALE GENOMIC DNA]</scope>
    <source>
        <strain evidence="6 7">NCTC10429</strain>
    </source>
</reference>
<evidence type="ECO:0000259" key="5">
    <source>
        <dbReference type="Pfam" id="PF01420"/>
    </source>
</evidence>
<evidence type="ECO:0000256" key="1">
    <source>
        <dbReference type="ARBA" id="ARBA00010923"/>
    </source>
</evidence>
<dbReference type="SUPFAM" id="SSF116734">
    <property type="entry name" value="DNA methylase specificity domain"/>
    <property type="match status" value="1"/>
</dbReference>
<feature type="domain" description="Type I restriction modification DNA specificity" evidence="5">
    <location>
        <begin position="4"/>
        <end position="67"/>
    </location>
</feature>
<dbReference type="InterPro" id="IPR000055">
    <property type="entry name" value="Restrct_endonuc_typeI_TRD"/>
</dbReference>
<dbReference type="GO" id="GO:0003677">
    <property type="term" value="F:DNA binding"/>
    <property type="evidence" value="ECO:0007669"/>
    <property type="project" value="UniProtKB-KW"/>
</dbReference>
<keyword evidence="3" id="KW-0238">DNA-binding</keyword>
<gene>
    <name evidence="6" type="ORF">NCTC10429_03167</name>
</gene>
<sequence length="97" mass="11105">MSQSFLYQWFLWFEPKWCYLSQGSTFESINSDDIKTLKLSVPNFEEQQKIAAVLSAADVEISTLEKKLACLKDEKKALMQQLLTGKRRVKVDEAVAA</sequence>